<dbReference type="Gene3D" id="3.30.70.1020">
    <property type="entry name" value="Trehalose-6-phosphate phosphatase related protein, domain 2"/>
    <property type="match status" value="1"/>
</dbReference>
<dbReference type="PANTHER" id="PTHR10788">
    <property type="entry name" value="TREHALOSE-6-PHOSPHATE SYNTHASE"/>
    <property type="match status" value="1"/>
</dbReference>
<dbReference type="Gene3D" id="3.40.50.1000">
    <property type="entry name" value="HAD superfamily/HAD-like"/>
    <property type="match status" value="1"/>
</dbReference>
<dbReference type="KEGG" id="dsc:ABOD76_20165"/>
<gene>
    <name evidence="2" type="ORF">ABOD76_20165</name>
</gene>
<dbReference type="PANTHER" id="PTHR10788:SF106">
    <property type="entry name" value="BCDNA.GH08860"/>
    <property type="match status" value="1"/>
</dbReference>
<dbReference type="CDD" id="cd03788">
    <property type="entry name" value="GT20_TPS"/>
    <property type="match status" value="1"/>
</dbReference>
<dbReference type="SUPFAM" id="SSF56784">
    <property type="entry name" value="HAD-like"/>
    <property type="match status" value="1"/>
</dbReference>
<organism evidence="2">
    <name type="scientific">Deinococcus sonorensis KR-87</name>
    <dbReference type="NCBI Taxonomy" id="694439"/>
    <lineage>
        <taxon>Bacteria</taxon>
        <taxon>Thermotogati</taxon>
        <taxon>Deinococcota</taxon>
        <taxon>Deinococci</taxon>
        <taxon>Deinococcales</taxon>
        <taxon>Deinococcaceae</taxon>
        <taxon>Deinococcus</taxon>
    </lineage>
</organism>
<accession>A0AAU7UFJ0</accession>
<proteinExistence type="inferred from homology"/>
<dbReference type="AlphaFoldDB" id="A0AAU7UFJ0"/>
<dbReference type="Gene3D" id="3.40.50.2000">
    <property type="entry name" value="Glycogen Phosphorylase B"/>
    <property type="match status" value="2"/>
</dbReference>
<dbReference type="InterPro" id="IPR003337">
    <property type="entry name" value="Trehalose_PPase"/>
</dbReference>
<dbReference type="RefSeq" id="WP_350245518.1">
    <property type="nucleotide sequence ID" value="NZ_CP158300.1"/>
</dbReference>
<evidence type="ECO:0000256" key="1">
    <source>
        <dbReference type="ARBA" id="ARBA00008799"/>
    </source>
</evidence>
<dbReference type="GO" id="GO:0003825">
    <property type="term" value="F:alpha,alpha-trehalose-phosphate synthase (UDP-forming) activity"/>
    <property type="evidence" value="ECO:0007669"/>
    <property type="project" value="TreeGrafter"/>
</dbReference>
<keyword evidence="2" id="KW-0614">Plasmid</keyword>
<dbReference type="EMBL" id="CP158300">
    <property type="protein sequence ID" value="XBV87368.1"/>
    <property type="molecule type" value="Genomic_DNA"/>
</dbReference>
<dbReference type="InterPro" id="IPR036412">
    <property type="entry name" value="HAD-like_sf"/>
</dbReference>
<name>A0AAU7UFJ0_9DEIO</name>
<dbReference type="Pfam" id="PF02358">
    <property type="entry name" value="Trehalose_PPase"/>
    <property type="match status" value="1"/>
</dbReference>
<evidence type="ECO:0000313" key="2">
    <source>
        <dbReference type="EMBL" id="XBV87368.1"/>
    </source>
</evidence>
<dbReference type="InterPro" id="IPR001830">
    <property type="entry name" value="Glyco_trans_20"/>
</dbReference>
<dbReference type="SUPFAM" id="SSF53756">
    <property type="entry name" value="UDP-Glycosyltransferase/glycogen phosphorylase"/>
    <property type="match status" value="1"/>
</dbReference>
<protein>
    <submittedName>
        <fullName evidence="2">Bifunctional alpha,alpha-trehalose-phosphate synthase (UDP-forming)/trehalose-phosphatase</fullName>
    </submittedName>
</protein>
<dbReference type="NCBIfam" id="TIGR00685">
    <property type="entry name" value="T6PP"/>
    <property type="match status" value="1"/>
</dbReference>
<comment type="similarity">
    <text evidence="1">Belongs to the glycosyltransferase 20 family.</text>
</comment>
<geneLocation type="plasmid" evidence="2">
    <name>pDson02</name>
</geneLocation>
<dbReference type="InterPro" id="IPR023214">
    <property type="entry name" value="HAD_sf"/>
</dbReference>
<dbReference type="GO" id="GO:0005992">
    <property type="term" value="P:trehalose biosynthetic process"/>
    <property type="evidence" value="ECO:0007669"/>
    <property type="project" value="InterPro"/>
</dbReference>
<dbReference type="CDD" id="cd01627">
    <property type="entry name" value="HAD_TPP"/>
    <property type="match status" value="1"/>
</dbReference>
<reference evidence="2" key="1">
    <citation type="submission" date="2024-06" db="EMBL/GenBank/DDBJ databases">
        <title>Draft Genome Sequence of Deinococcus sonorensis Type Strain KR-87, a Biofilm Producing Representative of the Genus Deinococcus.</title>
        <authorList>
            <person name="Boren L.S."/>
            <person name="Grosso R.A."/>
            <person name="Hugenberg-Cox A.N."/>
            <person name="Hill J.T.E."/>
            <person name="Albert C.M."/>
            <person name="Tuohy J.M."/>
        </authorList>
    </citation>
    <scope>NUCLEOTIDE SEQUENCE</scope>
    <source>
        <strain evidence="2">KR-87</strain>
        <plasmid evidence="2">pDson02</plasmid>
    </source>
</reference>
<sequence length="711" mass="79200">MSLIVVSNREPYSPRVLDGGQVAWLPSIGGLTSALDPVMQRMGGSWIAWGEQFPGVGRVQLPVTNPRYTVERLVLSSEEVDAYYYGFSNRALWPMCHYFIERARYLQSNWEAYRDVNERFADAAARQYHPGDLIWVHDYQLALVPGQLRERLPDARIGMFWHIPWPAQDVFRTLPWDAQILKGMLGADLIGMHTPSYVRHFLSACESVLGLEVGRNTVVWEGRTVQVQSRPIGIETATFEELAASPEVETLSSRIRQGLQTMMLLGVDRLDYTKGIPERLEAFDAFLDAYPDLRGRVTLVQIAVPSREEVESYAQLRSQVEGLVGRINGKHAQNGWTPIHYVYRGLSREELVAHYRAADVMLVTPLRDGLNLVAKEFAASSRDGVLLLSRFAGAASELPEALHVNPYDHDGLAQAIHAALHLPLDEKQLRLKQLRERLEHDDLGRWTEAFLHELSLPDTLPDALLQLGQQPLLILCDYDGTIAPISRLPRDADPQPGAWEAFSRLLHHRQRRVAIVTGRRSVQVYGFLPLPDLPVVGLHGMEWPDRSAPAPDRAAIASLAQQLPSAHGLRIEDKRWTLAVHYRNVAPGEQAEVEARLRAVRLPAGWELIEGKKVVEYRPGGYGKGRAVQQLVEQHPGYLPVFIGDDATDEEAFAVMKELGGVSIKVGAGPTLAPYRLANPAAVVELLRAWAGSAPVDPPTEVVKEAASRSG</sequence>
<dbReference type="Pfam" id="PF00982">
    <property type="entry name" value="Glyco_transf_20"/>
    <property type="match status" value="1"/>
</dbReference>
<dbReference type="NCBIfam" id="NF011071">
    <property type="entry name" value="PRK14501.1"/>
    <property type="match status" value="1"/>
</dbReference>